<dbReference type="InterPro" id="IPR015890">
    <property type="entry name" value="Chorismate_C"/>
</dbReference>
<feature type="domain" description="Chorismate-utilising enzyme C-terminal" evidence="1">
    <location>
        <begin position="205"/>
        <end position="262"/>
    </location>
</feature>
<evidence type="ECO:0000259" key="2">
    <source>
        <dbReference type="Pfam" id="PF04715"/>
    </source>
</evidence>
<organism evidence="3">
    <name type="scientific">marine sediment metagenome</name>
    <dbReference type="NCBI Taxonomy" id="412755"/>
    <lineage>
        <taxon>unclassified sequences</taxon>
        <taxon>metagenomes</taxon>
        <taxon>ecological metagenomes</taxon>
    </lineage>
</organism>
<evidence type="ECO:0008006" key="4">
    <source>
        <dbReference type="Google" id="ProtNLM"/>
    </source>
</evidence>
<dbReference type="SUPFAM" id="SSF56322">
    <property type="entry name" value="ADC synthase"/>
    <property type="match status" value="1"/>
</dbReference>
<gene>
    <name evidence="3" type="ORF">S12H4_38579</name>
</gene>
<feature type="non-terminal residue" evidence="3">
    <location>
        <position position="1"/>
    </location>
</feature>
<protein>
    <recommendedName>
        <fullName evidence="4">Anthranilate synthase component I N-terminal domain-containing protein</fullName>
    </recommendedName>
</protein>
<feature type="domain" description="Anthranilate synthase component I N-terminal" evidence="2">
    <location>
        <begin position="44"/>
        <end position="149"/>
    </location>
</feature>
<evidence type="ECO:0000313" key="3">
    <source>
        <dbReference type="EMBL" id="GAI93372.1"/>
    </source>
</evidence>
<dbReference type="InterPro" id="IPR019999">
    <property type="entry name" value="Anth_synth_I-like"/>
</dbReference>
<name>X1SJZ3_9ZZZZ</name>
<reference evidence="3" key="1">
    <citation type="journal article" date="2014" name="Front. Microbiol.">
        <title>High frequency of phylogenetically diverse reductive dehalogenase-homologous genes in deep subseafloor sedimentary metagenomes.</title>
        <authorList>
            <person name="Kawai M."/>
            <person name="Futagami T."/>
            <person name="Toyoda A."/>
            <person name="Takaki Y."/>
            <person name="Nishi S."/>
            <person name="Hori S."/>
            <person name="Arai W."/>
            <person name="Tsubouchi T."/>
            <person name="Morono Y."/>
            <person name="Uchiyama I."/>
            <person name="Ito T."/>
            <person name="Fujiyama A."/>
            <person name="Inagaki F."/>
            <person name="Takami H."/>
        </authorList>
    </citation>
    <scope>NUCLEOTIDE SEQUENCE</scope>
    <source>
        <strain evidence="3">Expedition CK06-06</strain>
    </source>
</reference>
<dbReference type="GO" id="GO:0000162">
    <property type="term" value="P:L-tryptophan biosynthetic process"/>
    <property type="evidence" value="ECO:0007669"/>
    <property type="project" value="TreeGrafter"/>
</dbReference>
<sequence length="265" mass="30791">DKHILCKLHYKKIRASIDLPALSEIFSGLKSASILGGNPAKADADRFSYWAAEPKEIFEFKTGQKEPFGKLQKVLAKYKLLPDTRLKTQDSRPELPKGIFCGGWIGYFSYELGRYIEKLPETTADDLQMPLIRLCFYDRLIAYDHIEGAFWLIALQLSNDSEKIEDKLTALEQLLIESQKIRVPHPRPADLDNIDFSQICCNMNKDYYLRTVEKIKRYIYDGEVYQINFSQRFECDYDARPIKLYHWQNHYNPSGYAAYIDGGSF</sequence>
<proteinExistence type="predicted"/>
<dbReference type="Pfam" id="PF00425">
    <property type="entry name" value="Chorismate_bind"/>
    <property type="match status" value="1"/>
</dbReference>
<dbReference type="Pfam" id="PF04715">
    <property type="entry name" value="Anth_synt_I_N"/>
    <property type="match status" value="1"/>
</dbReference>
<dbReference type="Gene3D" id="3.60.120.10">
    <property type="entry name" value="Anthranilate synthase"/>
    <property type="match status" value="1"/>
</dbReference>
<comment type="caution">
    <text evidence="3">The sequence shown here is derived from an EMBL/GenBank/DDBJ whole genome shotgun (WGS) entry which is preliminary data.</text>
</comment>
<accession>X1SJZ3</accession>
<dbReference type="PANTHER" id="PTHR11236:SF9">
    <property type="entry name" value="ANTHRANILATE SYNTHASE COMPONENT 1"/>
    <property type="match status" value="1"/>
</dbReference>
<evidence type="ECO:0000259" key="1">
    <source>
        <dbReference type="Pfam" id="PF00425"/>
    </source>
</evidence>
<feature type="non-terminal residue" evidence="3">
    <location>
        <position position="265"/>
    </location>
</feature>
<dbReference type="AlphaFoldDB" id="X1SJZ3"/>
<dbReference type="InterPro" id="IPR006805">
    <property type="entry name" value="Anth_synth_I_N"/>
</dbReference>
<dbReference type="InterPro" id="IPR005801">
    <property type="entry name" value="ADC_synthase"/>
</dbReference>
<dbReference type="EMBL" id="BARW01023238">
    <property type="protein sequence ID" value="GAI93372.1"/>
    <property type="molecule type" value="Genomic_DNA"/>
</dbReference>
<dbReference type="PANTHER" id="PTHR11236">
    <property type="entry name" value="AMINOBENZOATE/ANTHRANILATE SYNTHASE"/>
    <property type="match status" value="1"/>
</dbReference>